<evidence type="ECO:0000313" key="8">
    <source>
        <dbReference type="Proteomes" id="UP000078561"/>
    </source>
</evidence>
<gene>
    <name evidence="7" type="primary">ABSGL_14124.1 scaffold 14385</name>
</gene>
<dbReference type="InterPro" id="IPR004254">
    <property type="entry name" value="AdipoR/HlyIII-related"/>
</dbReference>
<dbReference type="GO" id="GO:0046872">
    <property type="term" value="F:metal ion binding"/>
    <property type="evidence" value="ECO:0007669"/>
    <property type="project" value="UniProtKB-KW"/>
</dbReference>
<feature type="binding site" evidence="5">
    <location>
        <position position="420"/>
    </location>
    <ligand>
        <name>Zn(2+)</name>
        <dbReference type="ChEBI" id="CHEBI:29105"/>
    </ligand>
</feature>
<protein>
    <submittedName>
        <fullName evidence="7">Uncharacterized protein</fullName>
    </submittedName>
</protein>
<evidence type="ECO:0000256" key="5">
    <source>
        <dbReference type="PIRSR" id="PIRSR604254-1"/>
    </source>
</evidence>
<dbReference type="GO" id="GO:0016020">
    <property type="term" value="C:membrane"/>
    <property type="evidence" value="ECO:0007669"/>
    <property type="project" value="UniProtKB-SubCell"/>
</dbReference>
<evidence type="ECO:0000256" key="2">
    <source>
        <dbReference type="ARBA" id="ARBA00022692"/>
    </source>
</evidence>
<keyword evidence="3 6" id="KW-1133">Transmembrane helix</keyword>
<keyword evidence="2 6" id="KW-0812">Transmembrane</keyword>
<dbReference type="Proteomes" id="UP000078561">
    <property type="component" value="Unassembled WGS sequence"/>
</dbReference>
<keyword evidence="4 6" id="KW-0472">Membrane</keyword>
<name>A0A163MTA8_ABSGL</name>
<dbReference type="GO" id="GO:0006882">
    <property type="term" value="P:intracellular zinc ion homeostasis"/>
    <property type="evidence" value="ECO:0007669"/>
    <property type="project" value="TreeGrafter"/>
</dbReference>
<accession>A0A163MTA8</accession>
<dbReference type="OMA" id="SRWTYIL"/>
<dbReference type="InParanoid" id="A0A163MTA8"/>
<dbReference type="AlphaFoldDB" id="A0A163MTA8"/>
<feature type="transmembrane region" description="Helical" evidence="6">
    <location>
        <begin position="323"/>
        <end position="343"/>
    </location>
</feature>
<evidence type="ECO:0000256" key="6">
    <source>
        <dbReference type="SAM" id="Phobius"/>
    </source>
</evidence>
<comment type="subcellular location">
    <subcellularLocation>
        <location evidence="1">Membrane</location>
        <topology evidence="1">Multi-pass membrane protein</topology>
    </subcellularLocation>
</comment>
<keyword evidence="5" id="KW-0479">Metal-binding</keyword>
<feature type="binding site" evidence="5">
    <location>
        <position position="424"/>
    </location>
    <ligand>
        <name>Zn(2+)</name>
        <dbReference type="ChEBI" id="CHEBI:29105"/>
    </ligand>
</feature>
<evidence type="ECO:0000256" key="3">
    <source>
        <dbReference type="ARBA" id="ARBA00022989"/>
    </source>
</evidence>
<dbReference type="PANTHER" id="PTHR20855:SF97">
    <property type="entry name" value="ADIPOR-LIKE RECEPTOR IZH3-RELATED"/>
    <property type="match status" value="1"/>
</dbReference>
<evidence type="ECO:0000256" key="4">
    <source>
        <dbReference type="ARBA" id="ARBA00023136"/>
    </source>
</evidence>
<keyword evidence="8" id="KW-1185">Reference proteome</keyword>
<feature type="transmembrane region" description="Helical" evidence="6">
    <location>
        <begin position="421"/>
        <end position="443"/>
    </location>
</feature>
<feature type="binding site" evidence="5">
    <location>
        <position position="275"/>
    </location>
    <ligand>
        <name>Zn(2+)</name>
        <dbReference type="ChEBI" id="CHEBI:29105"/>
    </ligand>
</feature>
<dbReference type="OrthoDB" id="5585746at2759"/>
<dbReference type="STRING" id="4829.A0A163MTA8"/>
<dbReference type="Pfam" id="PF03006">
    <property type="entry name" value="HlyIII"/>
    <property type="match status" value="1"/>
</dbReference>
<feature type="transmembrane region" description="Helical" evidence="6">
    <location>
        <begin position="349"/>
        <end position="367"/>
    </location>
</feature>
<keyword evidence="5" id="KW-0862">Zinc</keyword>
<dbReference type="GO" id="GO:0038023">
    <property type="term" value="F:signaling receptor activity"/>
    <property type="evidence" value="ECO:0007669"/>
    <property type="project" value="TreeGrafter"/>
</dbReference>
<dbReference type="FunCoup" id="A0A163MTA8">
    <property type="interactions" value="10"/>
</dbReference>
<organism evidence="7">
    <name type="scientific">Absidia glauca</name>
    <name type="common">Pin mould</name>
    <dbReference type="NCBI Taxonomy" id="4829"/>
    <lineage>
        <taxon>Eukaryota</taxon>
        <taxon>Fungi</taxon>
        <taxon>Fungi incertae sedis</taxon>
        <taxon>Mucoromycota</taxon>
        <taxon>Mucoromycotina</taxon>
        <taxon>Mucoromycetes</taxon>
        <taxon>Mucorales</taxon>
        <taxon>Cunninghamellaceae</taxon>
        <taxon>Absidia</taxon>
    </lineage>
</organism>
<proteinExistence type="predicted"/>
<sequence length="453" mass="52619">MMENLLTINKTTCKEDMLDLDDFLHQRLAPLVQKVKFQLIHMEGSKRIQEYTRNKIQRATTLLETIDDHRQLQLENITQQYKQHLLDQYEQAFTELSEKYRQLEQLQGDYLADYNLLLDDTVDSLMASIEQLDNCIGDTLDKASEMRHRVHEKFNDFADLAHEQMDHLKAAITSGAKRLLHYEELPVPWRNNMYIHTGYRFLSTPADCFHSWLYLHNESGNIFTHLIGFMVFLGIGIYELFYSNLLTDVPLFDWIICTIFFLAACKCLMCSTVWHTLSGINDYHTFTRMACLDYVGISTLICASVLLCEYYGFYCNEPWRNTYLVGTGSLALIGVTMPFMPWFDRPESRWIRIGFFVALASSGIFPIGHLLSVYGPTQVATWISPVLKSLSCYGLGVIVYGNQFPERIWPGKFDHFGHSHQWWHLFVCGGIWFNYIAATSFVAQRHEFGMCLL</sequence>
<feature type="transmembrane region" description="Helical" evidence="6">
    <location>
        <begin position="222"/>
        <end position="242"/>
    </location>
</feature>
<evidence type="ECO:0000313" key="7">
    <source>
        <dbReference type="EMBL" id="SAM08461.1"/>
    </source>
</evidence>
<dbReference type="PANTHER" id="PTHR20855">
    <property type="entry name" value="ADIPOR/PROGESTIN RECEPTOR-RELATED"/>
    <property type="match status" value="1"/>
</dbReference>
<dbReference type="EMBL" id="LT554895">
    <property type="protein sequence ID" value="SAM08461.1"/>
    <property type="molecule type" value="Genomic_DNA"/>
</dbReference>
<feature type="transmembrane region" description="Helical" evidence="6">
    <location>
        <begin position="254"/>
        <end position="274"/>
    </location>
</feature>
<feature type="transmembrane region" description="Helical" evidence="6">
    <location>
        <begin position="294"/>
        <end position="311"/>
    </location>
</feature>
<feature type="transmembrane region" description="Helical" evidence="6">
    <location>
        <begin position="379"/>
        <end position="401"/>
    </location>
</feature>
<evidence type="ECO:0000256" key="1">
    <source>
        <dbReference type="ARBA" id="ARBA00004141"/>
    </source>
</evidence>
<reference evidence="7" key="1">
    <citation type="submission" date="2016-04" db="EMBL/GenBank/DDBJ databases">
        <authorList>
            <person name="Evans L.H."/>
            <person name="Alamgir A."/>
            <person name="Owens N."/>
            <person name="Weber N.D."/>
            <person name="Virtaneva K."/>
            <person name="Barbian K."/>
            <person name="Babar A."/>
            <person name="Rosenke K."/>
        </authorList>
    </citation>
    <scope>NUCLEOTIDE SEQUENCE [LARGE SCALE GENOMIC DNA]</scope>
    <source>
        <strain evidence="7">CBS 101.48</strain>
    </source>
</reference>